<keyword evidence="1" id="KW-0472">Membrane</keyword>
<dbReference type="Gene3D" id="2.60.260.40">
    <property type="entry name" value="q5lls5 like domains"/>
    <property type="match status" value="1"/>
</dbReference>
<dbReference type="GO" id="GO:0005739">
    <property type="term" value="C:mitochondrion"/>
    <property type="evidence" value="ECO:0007669"/>
    <property type="project" value="GOC"/>
</dbReference>
<dbReference type="GO" id="GO:0006120">
    <property type="term" value="P:mitochondrial electron transport, NADH to ubiquinone"/>
    <property type="evidence" value="ECO:0007669"/>
    <property type="project" value="TreeGrafter"/>
</dbReference>
<sequence>MVQLGSKSPFGQSFDNSVFIIPAIVILAIVGFCSYKLVRSLKAKEERQNQRRAKREEKKTKKTKIAFYLSSFMHQWSFRFLRRDAILKIFIVGTSTKWLSPVHHASRLGEVMKRALLSARKQLVLARFGSITKTPASEVTPANAEFDEVTHTGQAWDQADYRLQRFDIAKKQVNPNIAMHLVQERPPQDCGDKRVIYCDGGDGEHPALGHPRIFINLDKPGIHACGYCGNRFYNSHVTKGDDLSIQHLNC</sequence>
<evidence type="ECO:0000313" key="3">
    <source>
        <dbReference type="EMBL" id="CAJ0594113.1"/>
    </source>
</evidence>
<evidence type="ECO:0000256" key="1">
    <source>
        <dbReference type="SAM" id="Phobius"/>
    </source>
</evidence>
<comment type="caution">
    <text evidence="3">The sequence shown here is derived from an EMBL/GenBank/DDBJ whole genome shotgun (WGS) entry which is preliminary data.</text>
</comment>
<feature type="domain" description="Zinc finger CHCC-type" evidence="2">
    <location>
        <begin position="194"/>
        <end position="232"/>
    </location>
</feature>
<dbReference type="FunFam" id="2.60.260.40:FF:000003">
    <property type="entry name" value="NADH dehydrogenase [ubiquinone] iron-sulfur protein 6, mitochondrial"/>
    <property type="match status" value="1"/>
</dbReference>
<keyword evidence="1" id="KW-0812">Transmembrane</keyword>
<keyword evidence="4" id="KW-1185">Reference proteome</keyword>
<keyword evidence="1" id="KW-1133">Transmembrane helix</keyword>
<name>A0AA36GL68_CYLNA</name>
<dbReference type="EMBL" id="CATQJL010000112">
    <property type="protein sequence ID" value="CAJ0594113.1"/>
    <property type="molecule type" value="Genomic_DNA"/>
</dbReference>
<evidence type="ECO:0000313" key="4">
    <source>
        <dbReference type="Proteomes" id="UP001176961"/>
    </source>
</evidence>
<dbReference type="AlphaFoldDB" id="A0AA36GL68"/>
<organism evidence="3 4">
    <name type="scientific">Cylicocyclus nassatus</name>
    <name type="common">Nematode worm</name>
    <dbReference type="NCBI Taxonomy" id="53992"/>
    <lineage>
        <taxon>Eukaryota</taxon>
        <taxon>Metazoa</taxon>
        <taxon>Ecdysozoa</taxon>
        <taxon>Nematoda</taxon>
        <taxon>Chromadorea</taxon>
        <taxon>Rhabditida</taxon>
        <taxon>Rhabditina</taxon>
        <taxon>Rhabditomorpha</taxon>
        <taxon>Strongyloidea</taxon>
        <taxon>Strongylidae</taxon>
        <taxon>Cylicocyclus</taxon>
    </lineage>
</organism>
<dbReference type="InterPro" id="IPR019401">
    <property type="entry name" value="Znf_CHCC"/>
</dbReference>
<evidence type="ECO:0000259" key="2">
    <source>
        <dbReference type="Pfam" id="PF10276"/>
    </source>
</evidence>
<dbReference type="PANTHER" id="PTHR13156:SF0">
    <property type="entry name" value="NADH DEHYDROGENASE [UBIQUINONE] IRON-SULFUR PROTEIN 6, MITOCHONDRIAL"/>
    <property type="match status" value="1"/>
</dbReference>
<feature type="transmembrane region" description="Helical" evidence="1">
    <location>
        <begin position="20"/>
        <end position="38"/>
    </location>
</feature>
<dbReference type="PANTHER" id="PTHR13156">
    <property type="entry name" value="NADH-UBIQUINONE OXIDOREDUCTASE 13 KD-A SUBUNIT"/>
    <property type="match status" value="1"/>
</dbReference>
<reference evidence="3" key="1">
    <citation type="submission" date="2023-07" db="EMBL/GenBank/DDBJ databases">
        <authorList>
            <consortium name="CYATHOMIX"/>
        </authorList>
    </citation>
    <scope>NUCLEOTIDE SEQUENCE</scope>
    <source>
        <strain evidence="3">N/A</strain>
    </source>
</reference>
<gene>
    <name evidence="3" type="ORF">CYNAS_LOCUS6096</name>
</gene>
<proteinExistence type="predicted"/>
<dbReference type="Pfam" id="PF10276">
    <property type="entry name" value="zf-CHCC"/>
    <property type="match status" value="1"/>
</dbReference>
<dbReference type="Proteomes" id="UP001176961">
    <property type="component" value="Unassembled WGS sequence"/>
</dbReference>
<protein>
    <recommendedName>
        <fullName evidence="2">Zinc finger CHCC-type domain-containing protein</fullName>
    </recommendedName>
</protein>
<accession>A0AA36GL68</accession>